<sequence>MRAILVKDFNNFVSRGEGLVSKSAFGSSLFFSADDAWRRKRQIMSPTFSSGKLKRISKKVIDSAESLADFLEECAKAGRLVPLRDTCGAYSSEIIAKTGFGIQAKFIGLEHSQFTKYCKTLLNIRLGWPRTVVQLVNLIPNMGAFCAKVLGIQLFDSVNMDANRYFTTILSDTILERRRQRRTGVTHGDFLDLILEANDAASAGRLQQEEENREVTASELASGPVRGLSDEEVYAESILVIFAGFETTASTLQWALYELAQNPDIQEKAYQEVKRVVKGKTPTQEELKQLDYLDQVINETLRLFPPAPLVDRKARETRTYNGVTIPAGSKVMFPFWHLMRDPRYWETPNTFNPEHFSKEAREKRDPLAFTPFGQGPRLCLGMRLALLELKMALAHLLPRVKVVLNDRTEPRQGKEVKMTPLGAPTPEKPVQLAIELRSDDA</sequence>
<dbReference type="PANTHER" id="PTHR24302:SF15">
    <property type="entry name" value="FATTY-ACID PEROXYGENASE"/>
    <property type="match status" value="1"/>
</dbReference>
<dbReference type="Pfam" id="PF00067">
    <property type="entry name" value="p450"/>
    <property type="match status" value="1"/>
</dbReference>
<dbReference type="RefSeq" id="XP_005112501.2">
    <property type="nucleotide sequence ID" value="XM_005112444.2"/>
</dbReference>
<dbReference type="Gene3D" id="1.10.630.10">
    <property type="entry name" value="Cytochrome P450"/>
    <property type="match status" value="1"/>
</dbReference>
<evidence type="ECO:0000313" key="9">
    <source>
        <dbReference type="Proteomes" id="UP000694888"/>
    </source>
</evidence>
<comment type="function">
    <text evidence="6">Cytochromes P450 are a group of heme-thiolate monooxygenases. They oxidize a variety of structurally unrelated compounds, including steroids, fatty acids, and xenobiotics.</text>
</comment>
<dbReference type="InterPro" id="IPR017972">
    <property type="entry name" value="Cyt_P450_CS"/>
</dbReference>
<dbReference type="PRINTS" id="PR00385">
    <property type="entry name" value="P450"/>
</dbReference>
<dbReference type="GeneID" id="101856857"/>
<gene>
    <name evidence="10" type="primary">LOC101856857</name>
</gene>
<keyword evidence="5 7" id="KW-0408">Iron</keyword>
<dbReference type="PROSITE" id="PS00086">
    <property type="entry name" value="CYTOCHROME_P450"/>
    <property type="match status" value="1"/>
</dbReference>
<evidence type="ECO:0000256" key="7">
    <source>
        <dbReference type="RuleBase" id="RU000461"/>
    </source>
</evidence>
<evidence type="ECO:0000256" key="3">
    <source>
        <dbReference type="ARBA" id="ARBA00022723"/>
    </source>
</evidence>
<accession>A0ABM0KA08</accession>
<proteinExistence type="inferred from homology"/>
<protein>
    <submittedName>
        <fullName evidence="10">Cytochrome P450 3A11</fullName>
    </submittedName>
</protein>
<dbReference type="PRINTS" id="PR00463">
    <property type="entry name" value="EP450I"/>
</dbReference>
<keyword evidence="2 7" id="KW-0349">Heme</keyword>
<dbReference type="InterPro" id="IPR002401">
    <property type="entry name" value="Cyt_P450_E_grp-I"/>
</dbReference>
<comment type="similarity">
    <text evidence="1 7">Belongs to the cytochrome P450 family.</text>
</comment>
<evidence type="ECO:0000256" key="4">
    <source>
        <dbReference type="ARBA" id="ARBA00023002"/>
    </source>
</evidence>
<evidence type="ECO:0000256" key="6">
    <source>
        <dbReference type="ARBA" id="ARBA00043906"/>
    </source>
</evidence>
<dbReference type="PANTHER" id="PTHR24302">
    <property type="entry name" value="CYTOCHROME P450 FAMILY 3"/>
    <property type="match status" value="1"/>
</dbReference>
<dbReference type="InterPro" id="IPR001128">
    <property type="entry name" value="Cyt_P450"/>
</dbReference>
<reference evidence="10" key="1">
    <citation type="submission" date="2025-08" db="UniProtKB">
        <authorList>
            <consortium name="RefSeq"/>
        </authorList>
    </citation>
    <scope>IDENTIFICATION</scope>
</reference>
<dbReference type="InterPro" id="IPR050705">
    <property type="entry name" value="Cytochrome_P450_3A"/>
</dbReference>
<evidence type="ECO:0000256" key="8">
    <source>
        <dbReference type="SAM" id="MobiDB-lite"/>
    </source>
</evidence>
<feature type="region of interest" description="Disordered" evidence="8">
    <location>
        <begin position="411"/>
        <end position="430"/>
    </location>
</feature>
<evidence type="ECO:0000256" key="1">
    <source>
        <dbReference type="ARBA" id="ARBA00010617"/>
    </source>
</evidence>
<dbReference type="SUPFAM" id="SSF48264">
    <property type="entry name" value="Cytochrome P450"/>
    <property type="match status" value="1"/>
</dbReference>
<evidence type="ECO:0000256" key="5">
    <source>
        <dbReference type="ARBA" id="ARBA00023004"/>
    </source>
</evidence>
<name>A0ABM0KA08_APLCA</name>
<keyword evidence="7" id="KW-0503">Monooxygenase</keyword>
<keyword evidence="3 7" id="KW-0479">Metal-binding</keyword>
<dbReference type="InterPro" id="IPR036396">
    <property type="entry name" value="Cyt_P450_sf"/>
</dbReference>
<evidence type="ECO:0000313" key="10">
    <source>
        <dbReference type="RefSeq" id="XP_005112501.2"/>
    </source>
</evidence>
<keyword evidence="4 7" id="KW-0560">Oxidoreductase</keyword>
<evidence type="ECO:0000256" key="2">
    <source>
        <dbReference type="ARBA" id="ARBA00022617"/>
    </source>
</evidence>
<dbReference type="Proteomes" id="UP000694888">
    <property type="component" value="Unplaced"/>
</dbReference>
<keyword evidence="9" id="KW-1185">Reference proteome</keyword>
<organism evidence="9 10">
    <name type="scientific">Aplysia californica</name>
    <name type="common">California sea hare</name>
    <dbReference type="NCBI Taxonomy" id="6500"/>
    <lineage>
        <taxon>Eukaryota</taxon>
        <taxon>Metazoa</taxon>
        <taxon>Spiralia</taxon>
        <taxon>Lophotrochozoa</taxon>
        <taxon>Mollusca</taxon>
        <taxon>Gastropoda</taxon>
        <taxon>Heterobranchia</taxon>
        <taxon>Euthyneura</taxon>
        <taxon>Tectipleura</taxon>
        <taxon>Aplysiida</taxon>
        <taxon>Aplysioidea</taxon>
        <taxon>Aplysiidae</taxon>
        <taxon>Aplysia</taxon>
    </lineage>
</organism>